<gene>
    <name evidence="1" type="ORF">GBAR_LOCUS22449</name>
</gene>
<comment type="caution">
    <text evidence="1">The sequence shown here is derived from an EMBL/GenBank/DDBJ whole genome shotgun (WGS) entry which is preliminary data.</text>
</comment>
<sequence length="54" mass="6048">MAVDGLMSYISTTSQKVCGAVLPPLERDLLHVQRLHSLQWMTRGQSCLVETMES</sequence>
<keyword evidence="2" id="KW-1185">Reference proteome</keyword>
<dbReference type="AlphaFoldDB" id="A0AA35T2H7"/>
<name>A0AA35T2H7_GEOBA</name>
<accession>A0AA35T2H7</accession>
<organism evidence="1 2">
    <name type="scientific">Geodia barretti</name>
    <name type="common">Barrett's horny sponge</name>
    <dbReference type="NCBI Taxonomy" id="519541"/>
    <lineage>
        <taxon>Eukaryota</taxon>
        <taxon>Metazoa</taxon>
        <taxon>Porifera</taxon>
        <taxon>Demospongiae</taxon>
        <taxon>Heteroscleromorpha</taxon>
        <taxon>Tetractinellida</taxon>
        <taxon>Astrophorina</taxon>
        <taxon>Geodiidae</taxon>
        <taxon>Geodia</taxon>
    </lineage>
</organism>
<proteinExistence type="predicted"/>
<dbReference type="Proteomes" id="UP001174909">
    <property type="component" value="Unassembled WGS sequence"/>
</dbReference>
<evidence type="ECO:0000313" key="1">
    <source>
        <dbReference type="EMBL" id="CAI8040273.1"/>
    </source>
</evidence>
<reference evidence="1" key="1">
    <citation type="submission" date="2023-03" db="EMBL/GenBank/DDBJ databases">
        <authorList>
            <person name="Steffen K."/>
            <person name="Cardenas P."/>
        </authorList>
    </citation>
    <scope>NUCLEOTIDE SEQUENCE</scope>
</reference>
<protein>
    <submittedName>
        <fullName evidence="1">Uncharacterized protein</fullName>
    </submittedName>
</protein>
<dbReference type="EMBL" id="CASHTH010003097">
    <property type="protein sequence ID" value="CAI8040273.1"/>
    <property type="molecule type" value="Genomic_DNA"/>
</dbReference>
<evidence type="ECO:0000313" key="2">
    <source>
        <dbReference type="Proteomes" id="UP001174909"/>
    </source>
</evidence>